<evidence type="ECO:0000256" key="4">
    <source>
        <dbReference type="ARBA" id="ARBA00022729"/>
    </source>
</evidence>
<dbReference type="EMBL" id="LEKV01002673">
    <property type="protein sequence ID" value="KVI01903.1"/>
    <property type="molecule type" value="Genomic_DNA"/>
</dbReference>
<dbReference type="SUPFAM" id="SSF52058">
    <property type="entry name" value="L domain-like"/>
    <property type="match status" value="1"/>
</dbReference>
<dbReference type="Pfam" id="PF08263">
    <property type="entry name" value="LRRNT_2"/>
    <property type="match status" value="1"/>
</dbReference>
<keyword evidence="3" id="KW-0812">Transmembrane</keyword>
<evidence type="ECO:0000313" key="10">
    <source>
        <dbReference type="EMBL" id="KVI01903.1"/>
    </source>
</evidence>
<proteinExistence type="predicted"/>
<dbReference type="Pfam" id="PF13855">
    <property type="entry name" value="LRR_8"/>
    <property type="match status" value="2"/>
</dbReference>
<accession>A0A118K0V9</accession>
<dbReference type="Gramene" id="KVI01903">
    <property type="protein sequence ID" value="KVI01903"/>
    <property type="gene ID" value="Ccrd_019817"/>
</dbReference>
<dbReference type="InterPro" id="IPR053213">
    <property type="entry name" value="RLP29"/>
</dbReference>
<evidence type="ECO:0000256" key="7">
    <source>
        <dbReference type="ARBA" id="ARBA00023136"/>
    </source>
</evidence>
<dbReference type="FunFam" id="3.80.10.10:FF:000400">
    <property type="entry name" value="Nuclear pore complex protein NUP107"/>
    <property type="match status" value="1"/>
</dbReference>
<feature type="domain" description="Leucine-rich repeat-containing N-terminal plant-type" evidence="9">
    <location>
        <begin position="28"/>
        <end position="63"/>
    </location>
</feature>
<evidence type="ECO:0000256" key="3">
    <source>
        <dbReference type="ARBA" id="ARBA00022692"/>
    </source>
</evidence>
<dbReference type="InterPro" id="IPR013210">
    <property type="entry name" value="LRR_N_plant-typ"/>
</dbReference>
<gene>
    <name evidence="10" type="ORF">Ccrd_019817</name>
</gene>
<protein>
    <submittedName>
        <fullName evidence="10">Leucine-rich repeat-containing protein</fullName>
    </submittedName>
</protein>
<comment type="caution">
    <text evidence="10">The sequence shown here is derived from an EMBL/GenBank/DDBJ whole genome shotgun (WGS) entry which is preliminary data.</text>
</comment>
<evidence type="ECO:0000259" key="9">
    <source>
        <dbReference type="Pfam" id="PF08263"/>
    </source>
</evidence>
<dbReference type="InterPro" id="IPR001611">
    <property type="entry name" value="Leu-rich_rpt"/>
</dbReference>
<keyword evidence="4 8" id="KW-0732">Signal</keyword>
<dbReference type="InterPro" id="IPR003591">
    <property type="entry name" value="Leu-rich_rpt_typical-subtyp"/>
</dbReference>
<dbReference type="SMART" id="SM00369">
    <property type="entry name" value="LRR_TYP"/>
    <property type="match status" value="4"/>
</dbReference>
<keyword evidence="6" id="KW-1133">Transmembrane helix</keyword>
<dbReference type="Gene3D" id="3.80.10.10">
    <property type="entry name" value="Ribonuclease Inhibitor"/>
    <property type="match status" value="2"/>
</dbReference>
<evidence type="ECO:0000256" key="1">
    <source>
        <dbReference type="ARBA" id="ARBA00004370"/>
    </source>
</evidence>
<comment type="subcellular location">
    <subcellularLocation>
        <location evidence="1">Membrane</location>
    </subcellularLocation>
</comment>
<dbReference type="STRING" id="59895.A0A118K0V9"/>
<keyword evidence="5" id="KW-0677">Repeat</keyword>
<dbReference type="PANTHER" id="PTHR48009">
    <property type="entry name" value="LEUCINE-RICH REPEAT (LRR) FAMILY PROTEIN"/>
    <property type="match status" value="1"/>
</dbReference>
<dbReference type="AlphaFoldDB" id="A0A118K0V9"/>
<name>A0A118K0V9_CYNCS</name>
<dbReference type="OrthoDB" id="676979at2759"/>
<organism evidence="10 11">
    <name type="scientific">Cynara cardunculus var. scolymus</name>
    <name type="common">Globe artichoke</name>
    <name type="synonym">Cynara scolymus</name>
    <dbReference type="NCBI Taxonomy" id="59895"/>
    <lineage>
        <taxon>Eukaryota</taxon>
        <taxon>Viridiplantae</taxon>
        <taxon>Streptophyta</taxon>
        <taxon>Embryophyta</taxon>
        <taxon>Tracheophyta</taxon>
        <taxon>Spermatophyta</taxon>
        <taxon>Magnoliopsida</taxon>
        <taxon>eudicotyledons</taxon>
        <taxon>Gunneridae</taxon>
        <taxon>Pentapetalae</taxon>
        <taxon>asterids</taxon>
        <taxon>campanulids</taxon>
        <taxon>Asterales</taxon>
        <taxon>Asteraceae</taxon>
        <taxon>Carduoideae</taxon>
        <taxon>Cardueae</taxon>
        <taxon>Carduinae</taxon>
        <taxon>Cynara</taxon>
    </lineage>
</organism>
<dbReference type="GO" id="GO:0016020">
    <property type="term" value="C:membrane"/>
    <property type="evidence" value="ECO:0007669"/>
    <property type="project" value="UniProtKB-SubCell"/>
</dbReference>
<dbReference type="OMA" id="RTRFICG"/>
<dbReference type="PRINTS" id="PR00019">
    <property type="entry name" value="LEURICHRPT"/>
</dbReference>
<keyword evidence="11" id="KW-1185">Reference proteome</keyword>
<reference evidence="10 11" key="1">
    <citation type="journal article" date="2016" name="Sci. Rep.">
        <title>The genome sequence of the outbreeding globe artichoke constructed de novo incorporating a phase-aware low-pass sequencing strategy of F1 progeny.</title>
        <authorList>
            <person name="Scaglione D."/>
            <person name="Reyes-Chin-Wo S."/>
            <person name="Acquadro A."/>
            <person name="Froenicke L."/>
            <person name="Portis E."/>
            <person name="Beitel C."/>
            <person name="Tirone M."/>
            <person name="Mauro R."/>
            <person name="Lo Monaco A."/>
            <person name="Mauromicale G."/>
            <person name="Faccioli P."/>
            <person name="Cattivelli L."/>
            <person name="Rieseberg L."/>
            <person name="Michelmore R."/>
            <person name="Lanteri S."/>
        </authorList>
    </citation>
    <scope>NUCLEOTIDE SEQUENCE [LARGE SCALE GENOMIC DNA]</scope>
    <source>
        <strain evidence="10">2C</strain>
    </source>
</reference>
<evidence type="ECO:0000256" key="6">
    <source>
        <dbReference type="ARBA" id="ARBA00022989"/>
    </source>
</evidence>
<dbReference type="InterPro" id="IPR032675">
    <property type="entry name" value="LRR_dom_sf"/>
</dbReference>
<keyword evidence="7" id="KW-0472">Membrane</keyword>
<keyword evidence="2" id="KW-0433">Leucine-rich repeat</keyword>
<feature type="chain" id="PRO_5007159847" evidence="8">
    <location>
        <begin position="22"/>
        <end position="384"/>
    </location>
</feature>
<dbReference type="Pfam" id="PF00560">
    <property type="entry name" value="LRR_1"/>
    <property type="match status" value="1"/>
</dbReference>
<evidence type="ECO:0000313" key="11">
    <source>
        <dbReference type="Proteomes" id="UP000243975"/>
    </source>
</evidence>
<dbReference type="GO" id="GO:0051707">
    <property type="term" value="P:response to other organism"/>
    <property type="evidence" value="ECO:0007669"/>
    <property type="project" value="UniProtKB-ARBA"/>
</dbReference>
<feature type="signal peptide" evidence="8">
    <location>
        <begin position="1"/>
        <end position="21"/>
    </location>
</feature>
<dbReference type="Proteomes" id="UP000243975">
    <property type="component" value="Unassembled WGS sequence"/>
</dbReference>
<dbReference type="GO" id="GO:0006952">
    <property type="term" value="P:defense response"/>
    <property type="evidence" value="ECO:0007669"/>
    <property type="project" value="UniProtKB-ARBA"/>
</dbReference>
<evidence type="ECO:0000256" key="5">
    <source>
        <dbReference type="ARBA" id="ARBA00022737"/>
    </source>
</evidence>
<evidence type="ECO:0000256" key="8">
    <source>
        <dbReference type="SAM" id="SignalP"/>
    </source>
</evidence>
<dbReference type="PANTHER" id="PTHR48009:SF13">
    <property type="entry name" value="NON-SPECIFIC SERINE_THREONINE PROTEIN KINASE"/>
    <property type="match status" value="1"/>
</dbReference>
<sequence>MFTVLLPLLLISTITTTTTAAAAITTLSSDIAALKAIKSSIKPTTIPSYTCLYSWDFTSDPCSPPHVTHFLCGLSCSGNRVTQLTFDPAGYVGTLSPLVSRLTQLITIDLSDNKLSGAIPDSLFFLPNLQTLILGTNSFSGVIPPSISNLKSLQTLDISRNSLSGSLPNTLASLTELTRLDLSFNKLTGPIPKLPKNIIQLALKGNSINAYLQKQAFNELTQLEVVELSENSLTGTIPGWFFLIPSLQQVNLAHNSFTGVEILKPINSNLIAVDLGFNRIVGYPPANFSAYPMLASLTLSYNKLRGRIPWEYSKKTTLNRLFLDGNYLIGLPAKEFFSVKTSISGSFGYNCLKSCPVSSELCLKSQKPWSICQQAYRGKLKPKS</sequence>
<evidence type="ECO:0000256" key="2">
    <source>
        <dbReference type="ARBA" id="ARBA00022614"/>
    </source>
</evidence>